<organism evidence="2 3">
    <name type="scientific">Phocoena sinus</name>
    <name type="common">Vaquita</name>
    <dbReference type="NCBI Taxonomy" id="42100"/>
    <lineage>
        <taxon>Eukaryota</taxon>
        <taxon>Metazoa</taxon>
        <taxon>Chordata</taxon>
        <taxon>Craniata</taxon>
        <taxon>Vertebrata</taxon>
        <taxon>Euteleostomi</taxon>
        <taxon>Mammalia</taxon>
        <taxon>Eutheria</taxon>
        <taxon>Laurasiatheria</taxon>
        <taxon>Artiodactyla</taxon>
        <taxon>Whippomorpha</taxon>
        <taxon>Cetacea</taxon>
        <taxon>Odontoceti</taxon>
        <taxon>Phocoenidae</taxon>
        <taxon>Phocoena</taxon>
    </lineage>
</organism>
<evidence type="ECO:0000256" key="1">
    <source>
        <dbReference type="SAM" id="MobiDB-lite"/>
    </source>
</evidence>
<dbReference type="AlphaFoldDB" id="A0A8C9BCM7"/>
<dbReference type="Ensembl" id="ENSPSNT00000009079.1">
    <property type="protein sequence ID" value="ENSPSNP00000008015.1"/>
    <property type="gene ID" value="ENSPSNG00000005914.1"/>
</dbReference>
<feature type="region of interest" description="Disordered" evidence="1">
    <location>
        <begin position="378"/>
        <end position="421"/>
    </location>
</feature>
<evidence type="ECO:0000313" key="3">
    <source>
        <dbReference type="Proteomes" id="UP000694554"/>
    </source>
</evidence>
<name>A0A8C9BCM7_PHOSS</name>
<reference evidence="2" key="1">
    <citation type="submission" date="2019-08" db="EMBL/GenBank/DDBJ databases">
        <title>Phocoena sinus (Vaquita) genome, mPhoSin1, primary haplotype.</title>
        <authorList>
            <person name="Morin P."/>
            <person name="Mountcastle J."/>
            <person name="Fungtammasan C."/>
            <person name="Rhie A."/>
            <person name="Rojas-Bracho L."/>
            <person name="Smith C.R."/>
            <person name="Taylor B.L."/>
            <person name="Gulland F.M.D."/>
            <person name="Musser W."/>
            <person name="Houck M."/>
            <person name="Haase B."/>
            <person name="Paez S."/>
            <person name="Howe K."/>
            <person name="Torrance J."/>
            <person name="Formenti G."/>
            <person name="Phillippy A."/>
            <person name="Ryder O."/>
            <person name="Jarvis E.D."/>
            <person name="Fedrigo O."/>
        </authorList>
    </citation>
    <scope>NUCLEOTIDE SEQUENCE [LARGE SCALE GENOMIC DNA]</scope>
</reference>
<proteinExistence type="predicted"/>
<keyword evidence="3" id="KW-1185">Reference proteome</keyword>
<feature type="region of interest" description="Disordered" evidence="1">
    <location>
        <begin position="244"/>
        <end position="271"/>
    </location>
</feature>
<feature type="compositionally biased region" description="Polar residues" evidence="1">
    <location>
        <begin position="403"/>
        <end position="421"/>
    </location>
</feature>
<dbReference type="PANTHER" id="PTHR33888:SF1">
    <property type="entry name" value="RIKEN CDNA 4932415D10 GENE"/>
    <property type="match status" value="1"/>
</dbReference>
<feature type="region of interest" description="Disordered" evidence="1">
    <location>
        <begin position="513"/>
        <end position="546"/>
    </location>
</feature>
<dbReference type="GeneTree" id="ENSGT00940000166441"/>
<evidence type="ECO:0000313" key="2">
    <source>
        <dbReference type="Ensembl" id="ENSPSNP00000008015.1"/>
    </source>
</evidence>
<feature type="compositionally biased region" description="Low complexity" evidence="1">
    <location>
        <begin position="249"/>
        <end position="264"/>
    </location>
</feature>
<dbReference type="Proteomes" id="UP000694554">
    <property type="component" value="Chromosome 13"/>
</dbReference>
<reference evidence="2" key="3">
    <citation type="submission" date="2025-09" db="UniProtKB">
        <authorList>
            <consortium name="Ensembl"/>
        </authorList>
    </citation>
    <scope>IDENTIFICATION</scope>
</reference>
<accession>A0A8C9BCM7</accession>
<reference evidence="2" key="2">
    <citation type="submission" date="2025-08" db="UniProtKB">
        <authorList>
            <consortium name="Ensembl"/>
        </authorList>
    </citation>
    <scope>IDENTIFICATION</scope>
</reference>
<feature type="compositionally biased region" description="Basic residues" evidence="1">
    <location>
        <begin position="475"/>
        <end position="488"/>
    </location>
</feature>
<sequence length="575" mass="64836">MNSSKLNSEIPGVDVISNERIKRKQVEESGSSLRSLSHHPPQNWRSLSRIFQAGSGARRGLTWPVLGRRRNVWESRSWRQRLPRKYLSSMLTLGNVLGTSKERKLYSQTSLTERATADTCQSIQNLFGVPVELMEFSQSLLEKGQGTISQPSVVKNYIQRHTPCHGHEKRMALRMWTRVSMSSIIQHYSGTRVRIKKTNSKPCDTSQEVTQHMPLSCTGSQLSAPAKSESSFNVFFARRDSVPVEESKNSQSDSQTSISESQHSLKPSYVPQAKSDFPEQSQLLRDLQLKIAAKLLRSQIPPNVPPPLASGLVLKYPICLQCGRCSGFNCCHKLQATFGTYLLIYPQLHLVSTPEGRGEVRLHLGFRLQTRKRPQVPEYHRRGRPITPRSLRSTSLRKAKGYTQASKSPTSTIDFQSGSSQCPAPIQVHIRRRQGGSPGLVEKTEIREAGHYGFTEVHSLSESDSESNQDEKWAKVRTKRTHHSKHPMKRIPREVRIQNTKFYTSSTAIIQRSSKELPSQLRRKRSGASQTTTASSKRQPKKSSPPKFIQLLSRGLKQAFQTAHRIMSLVSVVVS</sequence>
<feature type="region of interest" description="Disordered" evidence="1">
    <location>
        <begin position="458"/>
        <end position="488"/>
    </location>
</feature>
<dbReference type="PANTHER" id="PTHR33888">
    <property type="entry name" value="RIKEN CDNA 4932415D10 GENE"/>
    <property type="match status" value="1"/>
</dbReference>
<dbReference type="GO" id="GO:0005615">
    <property type="term" value="C:extracellular space"/>
    <property type="evidence" value="ECO:0007669"/>
    <property type="project" value="TreeGrafter"/>
</dbReference>
<protein>
    <submittedName>
        <fullName evidence="2">Uncharacterized protein</fullName>
    </submittedName>
</protein>